<sequence length="135" mass="15368">MPIIRGQVRGAHLPGKFLADETYQKKGKYKYFVVLQGDDHFSKHPFRAVALINSIEPKHVTTTSQHPVQDLSMLAIRQDDEILDHGYIDLSYIVMLSATDIRNSDYIHTLDEQSLRVMDRRLLAGLGVIAPRKPN</sequence>
<keyword evidence="2" id="KW-1185">Reference proteome</keyword>
<evidence type="ECO:0008006" key="3">
    <source>
        <dbReference type="Google" id="ProtNLM"/>
    </source>
</evidence>
<dbReference type="EMBL" id="CP104064">
    <property type="protein sequence ID" value="WAH35067.1"/>
    <property type="molecule type" value="Genomic_DNA"/>
</dbReference>
<gene>
    <name evidence="1" type="ORF">NZD86_12085</name>
</gene>
<organism evidence="1 2">
    <name type="scientific">Alicyclobacillus dauci</name>
    <dbReference type="NCBI Taxonomy" id="1475485"/>
    <lineage>
        <taxon>Bacteria</taxon>
        <taxon>Bacillati</taxon>
        <taxon>Bacillota</taxon>
        <taxon>Bacilli</taxon>
        <taxon>Bacillales</taxon>
        <taxon>Alicyclobacillaceae</taxon>
        <taxon>Alicyclobacillus</taxon>
    </lineage>
</organism>
<name>A0ABY6YWX9_9BACL</name>
<protein>
    <recommendedName>
        <fullName evidence="3">mRNA interferase MazF</fullName>
    </recommendedName>
</protein>
<dbReference type="Proteomes" id="UP001164803">
    <property type="component" value="Chromosome"/>
</dbReference>
<proteinExistence type="predicted"/>
<evidence type="ECO:0000313" key="2">
    <source>
        <dbReference type="Proteomes" id="UP001164803"/>
    </source>
</evidence>
<reference evidence="1" key="1">
    <citation type="submission" date="2022-08" db="EMBL/GenBank/DDBJ databases">
        <title>Alicyclobacillus dauci DSM2870, complete genome.</title>
        <authorList>
            <person name="Wang Q."/>
            <person name="Cai R."/>
            <person name="Wang Z."/>
        </authorList>
    </citation>
    <scope>NUCLEOTIDE SEQUENCE</scope>
    <source>
        <strain evidence="1">DSM 28700</strain>
    </source>
</reference>
<evidence type="ECO:0000313" key="1">
    <source>
        <dbReference type="EMBL" id="WAH35067.1"/>
    </source>
</evidence>
<accession>A0ABY6YWX9</accession>
<dbReference type="RefSeq" id="WP_268041914.1">
    <property type="nucleotide sequence ID" value="NZ_CP104064.1"/>
</dbReference>